<dbReference type="Pfam" id="PF10994">
    <property type="entry name" value="DUF2817"/>
    <property type="match status" value="1"/>
</dbReference>
<dbReference type="KEGG" id="aagg:ETAA8_52870"/>
<dbReference type="Gene3D" id="3.40.630.10">
    <property type="entry name" value="Zn peptidases"/>
    <property type="match status" value="1"/>
</dbReference>
<dbReference type="AlphaFoldDB" id="A0A517YIW7"/>
<dbReference type="Proteomes" id="UP000315017">
    <property type="component" value="Chromosome"/>
</dbReference>
<keyword evidence="2" id="KW-1185">Reference proteome</keyword>
<dbReference type="OrthoDB" id="4014363at2"/>
<dbReference type="InterPro" id="IPR021259">
    <property type="entry name" value="DUF2817"/>
</dbReference>
<sequence>MGIGLCVEISANYEEARHTFRHCVELLGWQHEAHDIAGQSPAGDDLTIDIAWSPAPPDAPTLVLSSGLHGVEGFFGSAVQCAILNRLLFHEQLHLPELKLGEVRLLMMHGLNPYGFAWLRRMDADGIDLNRNFLLPGDDYRGSPAGYAALDPLLNPRSSAGWFDLFSVKLALAAARMGVRQLTQTIAAGQFDFPQGLFFGGNGPSQTQQILAANLPRWLASSSRVVHLDFHTGLGRAGEGKLLLDDALTESQRNFLIEYLDSGSFVENDGSDVNYQVRGSLGCWCAHQSRVSDYLYACAEFGTYPPLQVLAGLRAENREFHWGKANSTALSAAKERLRELFCPSEWSYDRRPLGLAEEWVEDVIFGLQQG</sequence>
<evidence type="ECO:0000313" key="1">
    <source>
        <dbReference type="EMBL" id="QDU30168.1"/>
    </source>
</evidence>
<organism evidence="1 2">
    <name type="scientific">Anatilimnocola aggregata</name>
    <dbReference type="NCBI Taxonomy" id="2528021"/>
    <lineage>
        <taxon>Bacteria</taxon>
        <taxon>Pseudomonadati</taxon>
        <taxon>Planctomycetota</taxon>
        <taxon>Planctomycetia</taxon>
        <taxon>Pirellulales</taxon>
        <taxon>Pirellulaceae</taxon>
        <taxon>Anatilimnocola</taxon>
    </lineage>
</organism>
<gene>
    <name evidence="1" type="ORF">ETAA8_52870</name>
</gene>
<name>A0A517YIW7_9BACT</name>
<protein>
    <recommendedName>
        <fullName evidence="3">DUF2817 domain-containing protein</fullName>
    </recommendedName>
</protein>
<dbReference type="SUPFAM" id="SSF53187">
    <property type="entry name" value="Zn-dependent exopeptidases"/>
    <property type="match status" value="1"/>
</dbReference>
<dbReference type="CDD" id="cd06233">
    <property type="entry name" value="M14-like"/>
    <property type="match status" value="1"/>
</dbReference>
<evidence type="ECO:0000313" key="2">
    <source>
        <dbReference type="Proteomes" id="UP000315017"/>
    </source>
</evidence>
<reference evidence="1 2" key="1">
    <citation type="submission" date="2019-02" db="EMBL/GenBank/DDBJ databases">
        <title>Deep-cultivation of Planctomycetes and their phenomic and genomic characterization uncovers novel biology.</title>
        <authorList>
            <person name="Wiegand S."/>
            <person name="Jogler M."/>
            <person name="Boedeker C."/>
            <person name="Pinto D."/>
            <person name="Vollmers J."/>
            <person name="Rivas-Marin E."/>
            <person name="Kohn T."/>
            <person name="Peeters S.H."/>
            <person name="Heuer A."/>
            <person name="Rast P."/>
            <person name="Oberbeckmann S."/>
            <person name="Bunk B."/>
            <person name="Jeske O."/>
            <person name="Meyerdierks A."/>
            <person name="Storesund J.E."/>
            <person name="Kallscheuer N."/>
            <person name="Luecker S."/>
            <person name="Lage O.M."/>
            <person name="Pohl T."/>
            <person name="Merkel B.J."/>
            <person name="Hornburger P."/>
            <person name="Mueller R.-W."/>
            <person name="Bruemmer F."/>
            <person name="Labrenz M."/>
            <person name="Spormann A.M."/>
            <person name="Op den Camp H."/>
            <person name="Overmann J."/>
            <person name="Amann R."/>
            <person name="Jetten M.S.M."/>
            <person name="Mascher T."/>
            <person name="Medema M.H."/>
            <person name="Devos D.P."/>
            <person name="Kaster A.-K."/>
            <person name="Ovreas L."/>
            <person name="Rohde M."/>
            <person name="Galperin M.Y."/>
            <person name="Jogler C."/>
        </authorList>
    </citation>
    <scope>NUCLEOTIDE SEQUENCE [LARGE SCALE GENOMIC DNA]</scope>
    <source>
        <strain evidence="1 2">ETA_A8</strain>
    </source>
</reference>
<proteinExistence type="predicted"/>
<dbReference type="RefSeq" id="WP_145095200.1">
    <property type="nucleotide sequence ID" value="NZ_CP036274.1"/>
</dbReference>
<dbReference type="EMBL" id="CP036274">
    <property type="protein sequence ID" value="QDU30168.1"/>
    <property type="molecule type" value="Genomic_DNA"/>
</dbReference>
<accession>A0A517YIW7</accession>
<evidence type="ECO:0008006" key="3">
    <source>
        <dbReference type="Google" id="ProtNLM"/>
    </source>
</evidence>